<dbReference type="PANTHER" id="PTHR43528">
    <property type="entry name" value="ALPHA-KETOGLUTARATE PERMEASE"/>
    <property type="match status" value="1"/>
</dbReference>
<feature type="transmembrane region" description="Helical" evidence="9">
    <location>
        <begin position="254"/>
        <end position="278"/>
    </location>
</feature>
<proteinExistence type="inferred from homology"/>
<protein>
    <submittedName>
        <fullName evidence="11">MHS family proline/betaine transporter-like MFS transporter</fullName>
    </submittedName>
</protein>
<dbReference type="PROSITE" id="PS00216">
    <property type="entry name" value="SUGAR_TRANSPORT_1"/>
    <property type="match status" value="1"/>
</dbReference>
<accession>A0A841J373</accession>
<dbReference type="InterPro" id="IPR005829">
    <property type="entry name" value="Sugar_transporter_CS"/>
</dbReference>
<evidence type="ECO:0000313" key="12">
    <source>
        <dbReference type="Proteomes" id="UP000552700"/>
    </source>
</evidence>
<keyword evidence="12" id="KW-1185">Reference proteome</keyword>
<feature type="domain" description="Major facilitator superfamily (MFS) profile" evidence="10">
    <location>
        <begin position="28"/>
        <end position="436"/>
    </location>
</feature>
<dbReference type="InterPro" id="IPR036259">
    <property type="entry name" value="MFS_trans_sf"/>
</dbReference>
<evidence type="ECO:0000256" key="2">
    <source>
        <dbReference type="ARBA" id="ARBA00008240"/>
    </source>
</evidence>
<feature type="transmembrane region" description="Helical" evidence="9">
    <location>
        <begin position="290"/>
        <end position="310"/>
    </location>
</feature>
<keyword evidence="8 9" id="KW-0472">Membrane</keyword>
<feature type="transmembrane region" description="Helical" evidence="9">
    <location>
        <begin position="167"/>
        <end position="188"/>
    </location>
</feature>
<dbReference type="Pfam" id="PF07690">
    <property type="entry name" value="MFS_1"/>
    <property type="match status" value="1"/>
</dbReference>
<keyword evidence="5 9" id="KW-0812">Transmembrane</keyword>
<feature type="transmembrane region" description="Helical" evidence="9">
    <location>
        <begin position="412"/>
        <end position="432"/>
    </location>
</feature>
<dbReference type="InterPro" id="IPR020846">
    <property type="entry name" value="MFS_dom"/>
</dbReference>
<keyword evidence="7 9" id="KW-1133">Transmembrane helix</keyword>
<sequence length="445" mass="46408">MSIIENETAPLYSPATAQSQGHSLSKRSIFVAMIGNLVEWFDYSVYAFFAVYIGRTFFPSETPLLSLLSALGVFGVGFVARPFGSLVFAHFGDRFGRRKALLVSILMMAGATLLIGLLPGYATIGAAGTVVLVLARLCQGLSGGGAWAGAGLLIVEAAPARHRGFFSSFHQAGVGLGLLFGSLSATLATSYFDPAAMDSYGWRIPFVVGGLLGLVGLLLRGAGHEAPVAATPSGDSPVQIPIVEAWRTHRGAMLAVAGIFLSATVNFYVFLAYLPIYASSVLGMPEQQAFAINTAGLCIFVVGCVVAGALSDRFGRRSMLILHAAGICLLALPLFAYLDASRTIVALMAVQFVGAALQGAFSGSGVVTIVEMFPAKIRYSGVAVPQGLVTAIFGGTAGFIITALVARTGEPIAIVYYIVPAAAVTLITACLIKETYKVDLDTPAE</sequence>
<comment type="caution">
    <text evidence="11">The sequence shown here is derived from an EMBL/GenBank/DDBJ whole genome shotgun (WGS) entry which is preliminary data.</text>
</comment>
<dbReference type="GO" id="GO:0015293">
    <property type="term" value="F:symporter activity"/>
    <property type="evidence" value="ECO:0007669"/>
    <property type="project" value="UniProtKB-KW"/>
</dbReference>
<dbReference type="PANTHER" id="PTHR43528:SF7">
    <property type="entry name" value="MFS TRANSPORTER"/>
    <property type="match status" value="1"/>
</dbReference>
<feature type="transmembrane region" description="Helical" evidence="9">
    <location>
        <begin position="319"/>
        <end position="338"/>
    </location>
</feature>
<name>A0A841J373_9SPHN</name>
<feature type="transmembrane region" description="Helical" evidence="9">
    <location>
        <begin position="29"/>
        <end position="53"/>
    </location>
</feature>
<comment type="similarity">
    <text evidence="2">Belongs to the major facilitator superfamily. Metabolite:H+ Symporter (MHS) family (TC 2.A.1.6) family.</text>
</comment>
<dbReference type="EMBL" id="JACIJP010000001">
    <property type="protein sequence ID" value="MBB6122958.1"/>
    <property type="molecule type" value="Genomic_DNA"/>
</dbReference>
<organism evidence="11 12">
    <name type="scientific">Sphingobium subterraneum</name>
    <dbReference type="NCBI Taxonomy" id="627688"/>
    <lineage>
        <taxon>Bacteria</taxon>
        <taxon>Pseudomonadati</taxon>
        <taxon>Pseudomonadota</taxon>
        <taxon>Alphaproteobacteria</taxon>
        <taxon>Sphingomonadales</taxon>
        <taxon>Sphingomonadaceae</taxon>
        <taxon>Sphingobium</taxon>
    </lineage>
</organism>
<dbReference type="RefSeq" id="WP_184077483.1">
    <property type="nucleotide sequence ID" value="NZ_JACIJP010000001.1"/>
</dbReference>
<evidence type="ECO:0000256" key="1">
    <source>
        <dbReference type="ARBA" id="ARBA00004651"/>
    </source>
</evidence>
<evidence type="ECO:0000256" key="5">
    <source>
        <dbReference type="ARBA" id="ARBA00022692"/>
    </source>
</evidence>
<dbReference type="SUPFAM" id="SSF103473">
    <property type="entry name" value="MFS general substrate transporter"/>
    <property type="match status" value="1"/>
</dbReference>
<dbReference type="Proteomes" id="UP000552700">
    <property type="component" value="Unassembled WGS sequence"/>
</dbReference>
<evidence type="ECO:0000256" key="9">
    <source>
        <dbReference type="SAM" id="Phobius"/>
    </source>
</evidence>
<evidence type="ECO:0000259" key="10">
    <source>
        <dbReference type="PROSITE" id="PS50850"/>
    </source>
</evidence>
<feature type="transmembrane region" description="Helical" evidence="9">
    <location>
        <begin position="200"/>
        <end position="219"/>
    </location>
</feature>
<evidence type="ECO:0000256" key="8">
    <source>
        <dbReference type="ARBA" id="ARBA00023136"/>
    </source>
</evidence>
<evidence type="ECO:0000313" key="11">
    <source>
        <dbReference type="EMBL" id="MBB6122958.1"/>
    </source>
</evidence>
<keyword evidence="4" id="KW-1003">Cell membrane</keyword>
<dbReference type="GO" id="GO:0005886">
    <property type="term" value="C:plasma membrane"/>
    <property type="evidence" value="ECO:0007669"/>
    <property type="project" value="UniProtKB-SubCell"/>
</dbReference>
<evidence type="ECO:0000256" key="7">
    <source>
        <dbReference type="ARBA" id="ARBA00022989"/>
    </source>
</evidence>
<comment type="subcellular location">
    <subcellularLocation>
        <location evidence="1">Cell membrane</location>
        <topology evidence="1">Multi-pass membrane protein</topology>
    </subcellularLocation>
</comment>
<reference evidence="11 12" key="1">
    <citation type="submission" date="2020-08" db="EMBL/GenBank/DDBJ databases">
        <title>Genomic Encyclopedia of Type Strains, Phase IV (KMG-IV): sequencing the most valuable type-strain genomes for metagenomic binning, comparative biology and taxonomic classification.</title>
        <authorList>
            <person name="Goeker M."/>
        </authorList>
    </citation>
    <scope>NUCLEOTIDE SEQUENCE [LARGE SCALE GENOMIC DNA]</scope>
    <source>
        <strain evidence="11 12">DSM 102255</strain>
    </source>
</reference>
<evidence type="ECO:0000256" key="6">
    <source>
        <dbReference type="ARBA" id="ARBA00022847"/>
    </source>
</evidence>
<dbReference type="AlphaFoldDB" id="A0A841J373"/>
<feature type="transmembrane region" description="Helical" evidence="9">
    <location>
        <begin position="100"/>
        <end position="124"/>
    </location>
</feature>
<dbReference type="PROSITE" id="PS50850">
    <property type="entry name" value="MFS"/>
    <property type="match status" value="1"/>
</dbReference>
<feature type="transmembrane region" description="Helical" evidence="9">
    <location>
        <begin position="65"/>
        <end position="88"/>
    </location>
</feature>
<evidence type="ECO:0000256" key="4">
    <source>
        <dbReference type="ARBA" id="ARBA00022475"/>
    </source>
</evidence>
<feature type="transmembrane region" description="Helical" evidence="9">
    <location>
        <begin position="344"/>
        <end position="370"/>
    </location>
</feature>
<dbReference type="Gene3D" id="1.20.1250.20">
    <property type="entry name" value="MFS general substrate transporter like domains"/>
    <property type="match status" value="2"/>
</dbReference>
<feature type="transmembrane region" description="Helical" evidence="9">
    <location>
        <begin position="382"/>
        <end position="406"/>
    </location>
</feature>
<evidence type="ECO:0000256" key="3">
    <source>
        <dbReference type="ARBA" id="ARBA00022448"/>
    </source>
</evidence>
<dbReference type="InterPro" id="IPR011701">
    <property type="entry name" value="MFS"/>
</dbReference>
<feature type="transmembrane region" description="Helical" evidence="9">
    <location>
        <begin position="130"/>
        <end position="155"/>
    </location>
</feature>
<keyword evidence="3" id="KW-0813">Transport</keyword>
<keyword evidence="6" id="KW-0769">Symport</keyword>
<gene>
    <name evidence="11" type="ORF">FHS92_000665</name>
</gene>
<dbReference type="InterPro" id="IPR051084">
    <property type="entry name" value="H+-coupled_symporters"/>
</dbReference>